<organism evidence="2 3">
    <name type="scientific">Streptomyces halobius</name>
    <dbReference type="NCBI Taxonomy" id="2879846"/>
    <lineage>
        <taxon>Bacteria</taxon>
        <taxon>Bacillati</taxon>
        <taxon>Actinomycetota</taxon>
        <taxon>Actinomycetes</taxon>
        <taxon>Kitasatosporales</taxon>
        <taxon>Streptomycetaceae</taxon>
        <taxon>Streptomyces</taxon>
    </lineage>
</organism>
<feature type="region of interest" description="Disordered" evidence="1">
    <location>
        <begin position="15"/>
        <end position="45"/>
    </location>
</feature>
<keyword evidence="3" id="KW-1185">Reference proteome</keyword>
<proteinExistence type="predicted"/>
<dbReference type="RefSeq" id="WP_248864591.1">
    <property type="nucleotide sequence ID" value="NZ_CP086322.1"/>
</dbReference>
<name>A0ABY4MBD0_9ACTN</name>
<reference evidence="2" key="1">
    <citation type="submission" date="2021-10" db="EMBL/GenBank/DDBJ databases">
        <title>Streptomyces nigrumlapis sp.nov.,an antimicrobial producing actinobacterium isolated from Black Gobi rocks.</title>
        <authorList>
            <person name="Wen Y."/>
            <person name="Zhang W."/>
            <person name="Liu X.G."/>
        </authorList>
    </citation>
    <scope>NUCLEOTIDE SEQUENCE</scope>
    <source>
        <strain evidence="2">ST13-2-2</strain>
    </source>
</reference>
<accession>A0ABY4MBD0</accession>
<dbReference type="Proteomes" id="UP000830115">
    <property type="component" value="Chromosome"/>
</dbReference>
<protein>
    <submittedName>
        <fullName evidence="2">Uncharacterized protein</fullName>
    </submittedName>
</protein>
<evidence type="ECO:0000313" key="3">
    <source>
        <dbReference type="Proteomes" id="UP000830115"/>
    </source>
</evidence>
<feature type="compositionally biased region" description="Polar residues" evidence="1">
    <location>
        <begin position="35"/>
        <end position="45"/>
    </location>
</feature>
<evidence type="ECO:0000256" key="1">
    <source>
        <dbReference type="SAM" id="MobiDB-lite"/>
    </source>
</evidence>
<sequence length="45" mass="4519">MAEADRLRIEIRSSEDTIAGLTSDPGAGAGDESAPDTSAKNITAG</sequence>
<gene>
    <name evidence="2" type="ORF">K9S39_19255</name>
</gene>
<dbReference type="EMBL" id="CP086322">
    <property type="protein sequence ID" value="UQA93715.1"/>
    <property type="molecule type" value="Genomic_DNA"/>
</dbReference>
<evidence type="ECO:0000313" key="2">
    <source>
        <dbReference type="EMBL" id="UQA93715.1"/>
    </source>
</evidence>